<dbReference type="RefSeq" id="WP_072838399.1">
    <property type="nucleotide sequence ID" value="NZ_FQVF01000003.1"/>
</dbReference>
<evidence type="ECO:0000256" key="5">
    <source>
        <dbReference type="ARBA" id="ARBA00059827"/>
    </source>
</evidence>
<evidence type="ECO:0000256" key="3">
    <source>
        <dbReference type="ARBA" id="ARBA00022777"/>
    </source>
</evidence>
<dbReference type="GO" id="GO:0071111">
    <property type="term" value="F:cyclic-guanylate-specific phosphodiesterase activity"/>
    <property type="evidence" value="ECO:0007669"/>
    <property type="project" value="InterPro"/>
</dbReference>
<dbReference type="InterPro" id="IPR035919">
    <property type="entry name" value="EAL_sf"/>
</dbReference>
<dbReference type="CDD" id="cd01948">
    <property type="entry name" value="EAL"/>
    <property type="match status" value="1"/>
</dbReference>
<organism evidence="9 10">
    <name type="scientific">Marinomonas polaris DSM 16579</name>
    <dbReference type="NCBI Taxonomy" id="1122206"/>
    <lineage>
        <taxon>Bacteria</taxon>
        <taxon>Pseudomonadati</taxon>
        <taxon>Pseudomonadota</taxon>
        <taxon>Gammaproteobacteria</taxon>
        <taxon>Oceanospirillales</taxon>
        <taxon>Oceanospirillaceae</taxon>
        <taxon>Marinomonas</taxon>
    </lineage>
</organism>
<feature type="domain" description="PAS" evidence="7">
    <location>
        <begin position="1"/>
        <end position="54"/>
    </location>
</feature>
<evidence type="ECO:0000256" key="6">
    <source>
        <dbReference type="ARBA" id="ARBA00070616"/>
    </source>
</evidence>
<evidence type="ECO:0000313" key="9">
    <source>
        <dbReference type="EMBL" id="SHE73722.1"/>
    </source>
</evidence>
<dbReference type="FunFam" id="3.30.450.20:FF:000060">
    <property type="entry name" value="Sensor protein FixL"/>
    <property type="match status" value="1"/>
</dbReference>
<dbReference type="SMART" id="SM00052">
    <property type="entry name" value="EAL"/>
    <property type="match status" value="1"/>
</dbReference>
<evidence type="ECO:0000256" key="2">
    <source>
        <dbReference type="ARBA" id="ARBA00022741"/>
    </source>
</evidence>
<proteinExistence type="predicted"/>
<dbReference type="Gene3D" id="3.30.450.20">
    <property type="entry name" value="PAS domain"/>
    <property type="match status" value="1"/>
</dbReference>
<dbReference type="Pfam" id="PF00989">
    <property type="entry name" value="PAS"/>
    <property type="match status" value="1"/>
</dbReference>
<dbReference type="AlphaFoldDB" id="A0A1M4VYD4"/>
<dbReference type="CDD" id="cd00130">
    <property type="entry name" value="PAS"/>
    <property type="match status" value="1"/>
</dbReference>
<dbReference type="GO" id="GO:0006355">
    <property type="term" value="P:regulation of DNA-templated transcription"/>
    <property type="evidence" value="ECO:0007669"/>
    <property type="project" value="InterPro"/>
</dbReference>
<keyword evidence="4" id="KW-0067">ATP-binding</keyword>
<evidence type="ECO:0000259" key="8">
    <source>
        <dbReference type="PROSITE" id="PS50883"/>
    </source>
</evidence>
<comment type="function">
    <text evidence="5">Putative oxygen sensor; modulates the activity of FixJ, a transcriptional activator of nitrogen fixation fixK gene. FixL probably acts as a kinase that phosphorylates FixJ.</text>
</comment>
<protein>
    <recommendedName>
        <fullName evidence="6">Sensor protein FixL</fullName>
    </recommendedName>
</protein>
<dbReference type="PANTHER" id="PTHR33121:SF79">
    <property type="entry name" value="CYCLIC DI-GMP PHOSPHODIESTERASE PDED-RELATED"/>
    <property type="match status" value="1"/>
</dbReference>
<dbReference type="STRING" id="1122206.SAMN02745753_00773"/>
<dbReference type="PANTHER" id="PTHR33121">
    <property type="entry name" value="CYCLIC DI-GMP PHOSPHODIESTERASE PDEF"/>
    <property type="match status" value="1"/>
</dbReference>
<evidence type="ECO:0000256" key="1">
    <source>
        <dbReference type="ARBA" id="ARBA00022679"/>
    </source>
</evidence>
<dbReference type="SUPFAM" id="SSF55785">
    <property type="entry name" value="PYP-like sensor domain (PAS domain)"/>
    <property type="match status" value="1"/>
</dbReference>
<accession>A0A1M4VYD4</accession>
<reference evidence="10" key="1">
    <citation type="submission" date="2016-11" db="EMBL/GenBank/DDBJ databases">
        <authorList>
            <person name="Varghese N."/>
            <person name="Submissions S."/>
        </authorList>
    </citation>
    <scope>NUCLEOTIDE SEQUENCE [LARGE SCALE GENOMIC DNA]</scope>
    <source>
        <strain evidence="10">DSM 16579</strain>
    </source>
</reference>
<evidence type="ECO:0000259" key="7">
    <source>
        <dbReference type="PROSITE" id="PS50112"/>
    </source>
</evidence>
<dbReference type="SUPFAM" id="SSF141868">
    <property type="entry name" value="EAL domain-like"/>
    <property type="match status" value="1"/>
</dbReference>
<dbReference type="SMART" id="SM00091">
    <property type="entry name" value="PAS"/>
    <property type="match status" value="1"/>
</dbReference>
<dbReference type="GO" id="GO:0016301">
    <property type="term" value="F:kinase activity"/>
    <property type="evidence" value="ECO:0007669"/>
    <property type="project" value="UniProtKB-KW"/>
</dbReference>
<dbReference type="PROSITE" id="PS50112">
    <property type="entry name" value="PAS"/>
    <property type="match status" value="1"/>
</dbReference>
<keyword evidence="2" id="KW-0547">Nucleotide-binding</keyword>
<dbReference type="InterPro" id="IPR035965">
    <property type="entry name" value="PAS-like_dom_sf"/>
</dbReference>
<sequence length="654" mass="74479">MSNFYDSIFKSAVDAIIVINNMGIIEAFSPSAEKLFGYAENIVVGKNISILMPKKIAMEHDGYLENYRKTSNAKIIGIGREVVGKKSDGQEFKMHLSVGKAEDESGNLKYIGICHDMTPYYSVKNDLNETMENYDNLSNYEGLYIASIDKNGLVIKSNVLFSESGFFDSNKFIIDCFENYKFEHIIQKTLQDGFYSISKSSIEIDGKSHVIDWNFKLASNDRIQIVGIDRTESEKISESLLKAKMYDPITELPNVNYLRFLLESKGVNLDDYYFFRARFEMVEVNKKIFDRDFLTKSIYTIFNLIESVECVDYTIQISDYSFLSCVKKTYLPIPSLFNEIVKNISDLALSIDFIVNKKFIVGFCDYHDNGVGKNIDEILRRTDFSLRYAINNNVVFSYYDASVEDSINRIKYIESNVIKFMDDEVVLYFQPKIKSEDFSVYGYEALMRWNSKVIGWVSPVEIISAVNNLVLMELVDKKIIIKAFKAISENPLLQKMSISINMSSISINSCFIVGLIEESAKAFDIDLNFIDIEITEDSLIDDSGNARSNIDLLRNKGVSFSLDDFGKGYSSLSYLTSFNINYLKIDKLFIDALGAYRGDGMVESIIKIAHLNGMKVVAEGVESNQQVVILKEMKCDFFQGYYFGKPTDISNLSD</sequence>
<dbReference type="InterPro" id="IPR013767">
    <property type="entry name" value="PAS_fold"/>
</dbReference>
<dbReference type="OrthoDB" id="5603059at2"/>
<dbReference type="InterPro" id="IPR001633">
    <property type="entry name" value="EAL_dom"/>
</dbReference>
<dbReference type="GO" id="GO:0005524">
    <property type="term" value="F:ATP binding"/>
    <property type="evidence" value="ECO:0007669"/>
    <property type="project" value="UniProtKB-KW"/>
</dbReference>
<gene>
    <name evidence="9" type="ORF">SAMN02745753_00773</name>
</gene>
<keyword evidence="1" id="KW-0808">Transferase</keyword>
<evidence type="ECO:0000256" key="4">
    <source>
        <dbReference type="ARBA" id="ARBA00022840"/>
    </source>
</evidence>
<dbReference type="Gene3D" id="3.20.20.450">
    <property type="entry name" value="EAL domain"/>
    <property type="match status" value="1"/>
</dbReference>
<name>A0A1M4VYD4_9GAMM</name>
<dbReference type="PROSITE" id="PS50883">
    <property type="entry name" value="EAL"/>
    <property type="match status" value="1"/>
</dbReference>
<dbReference type="InterPro" id="IPR050706">
    <property type="entry name" value="Cyclic-di-GMP_PDE-like"/>
</dbReference>
<dbReference type="Proteomes" id="UP000184517">
    <property type="component" value="Unassembled WGS sequence"/>
</dbReference>
<dbReference type="NCBIfam" id="TIGR00229">
    <property type="entry name" value="sensory_box"/>
    <property type="match status" value="1"/>
</dbReference>
<dbReference type="Pfam" id="PF00563">
    <property type="entry name" value="EAL"/>
    <property type="match status" value="1"/>
</dbReference>
<dbReference type="InterPro" id="IPR000014">
    <property type="entry name" value="PAS"/>
</dbReference>
<evidence type="ECO:0000313" key="10">
    <source>
        <dbReference type="Proteomes" id="UP000184517"/>
    </source>
</evidence>
<dbReference type="EMBL" id="FQVF01000003">
    <property type="protein sequence ID" value="SHE73722.1"/>
    <property type="molecule type" value="Genomic_DNA"/>
</dbReference>
<feature type="domain" description="EAL" evidence="8">
    <location>
        <begin position="407"/>
        <end position="654"/>
    </location>
</feature>
<keyword evidence="3" id="KW-0418">Kinase</keyword>
<keyword evidence="10" id="KW-1185">Reference proteome</keyword>